<dbReference type="AlphaFoldDB" id="A0A9P0H641"/>
<keyword evidence="2" id="KW-1185">Reference proteome</keyword>
<evidence type="ECO:0000313" key="1">
    <source>
        <dbReference type="EMBL" id="CAH1396119.1"/>
    </source>
</evidence>
<gene>
    <name evidence="1" type="ORF">NEZAVI_LOCUS6247</name>
</gene>
<reference evidence="1" key="1">
    <citation type="submission" date="2022-01" db="EMBL/GenBank/DDBJ databases">
        <authorList>
            <person name="King R."/>
        </authorList>
    </citation>
    <scope>NUCLEOTIDE SEQUENCE</scope>
</reference>
<evidence type="ECO:0000313" key="2">
    <source>
        <dbReference type="Proteomes" id="UP001152798"/>
    </source>
</evidence>
<name>A0A9P0H641_NEZVI</name>
<dbReference type="Proteomes" id="UP001152798">
    <property type="component" value="Chromosome 3"/>
</dbReference>
<dbReference type="OrthoDB" id="342264at2759"/>
<proteinExistence type="predicted"/>
<sequence>MEGVDQDVGSRIRKAQKIIAALASVEIPINQERDQASRLQDKCYVGSALRLGKLPSRPAKMWTALRNVVKDFREGYAQHQTDLVWSQGASWRLKRMADLGLCPT</sequence>
<accession>A0A9P0H641</accession>
<protein>
    <submittedName>
        <fullName evidence="1">Uncharacterized protein</fullName>
    </submittedName>
</protein>
<dbReference type="EMBL" id="OV725079">
    <property type="protein sequence ID" value="CAH1396119.1"/>
    <property type="molecule type" value="Genomic_DNA"/>
</dbReference>
<organism evidence="1 2">
    <name type="scientific">Nezara viridula</name>
    <name type="common">Southern green stink bug</name>
    <name type="synonym">Cimex viridulus</name>
    <dbReference type="NCBI Taxonomy" id="85310"/>
    <lineage>
        <taxon>Eukaryota</taxon>
        <taxon>Metazoa</taxon>
        <taxon>Ecdysozoa</taxon>
        <taxon>Arthropoda</taxon>
        <taxon>Hexapoda</taxon>
        <taxon>Insecta</taxon>
        <taxon>Pterygota</taxon>
        <taxon>Neoptera</taxon>
        <taxon>Paraneoptera</taxon>
        <taxon>Hemiptera</taxon>
        <taxon>Heteroptera</taxon>
        <taxon>Panheteroptera</taxon>
        <taxon>Pentatomomorpha</taxon>
        <taxon>Pentatomoidea</taxon>
        <taxon>Pentatomidae</taxon>
        <taxon>Pentatominae</taxon>
        <taxon>Nezara</taxon>
    </lineage>
</organism>